<evidence type="ECO:0000313" key="3">
    <source>
        <dbReference type="Proteomes" id="UP000650511"/>
    </source>
</evidence>
<keyword evidence="1" id="KW-1133">Transmembrane helix</keyword>
<evidence type="ECO:0000313" key="2">
    <source>
        <dbReference type="EMBL" id="GGI03805.1"/>
    </source>
</evidence>
<feature type="transmembrane region" description="Helical" evidence="1">
    <location>
        <begin position="151"/>
        <end position="171"/>
    </location>
</feature>
<reference evidence="2" key="2">
    <citation type="submission" date="2020-09" db="EMBL/GenBank/DDBJ databases">
        <authorList>
            <person name="Sun Q."/>
            <person name="Zhou Y."/>
        </authorList>
    </citation>
    <scope>NUCLEOTIDE SEQUENCE</scope>
    <source>
        <strain evidence="2">CGMCC 1.14988</strain>
    </source>
</reference>
<feature type="transmembrane region" description="Helical" evidence="1">
    <location>
        <begin position="12"/>
        <end position="34"/>
    </location>
</feature>
<proteinExistence type="predicted"/>
<keyword evidence="1" id="KW-0812">Transmembrane</keyword>
<dbReference type="RefSeq" id="WP_165404153.1">
    <property type="nucleotide sequence ID" value="NZ_BMHA01000002.1"/>
</dbReference>
<name>A0A8J3ESN5_9ACTN</name>
<organism evidence="2 3">
    <name type="scientific">Egicoccus halophilus</name>
    <dbReference type="NCBI Taxonomy" id="1670830"/>
    <lineage>
        <taxon>Bacteria</taxon>
        <taxon>Bacillati</taxon>
        <taxon>Actinomycetota</taxon>
        <taxon>Nitriliruptoria</taxon>
        <taxon>Egicoccales</taxon>
        <taxon>Egicoccaceae</taxon>
        <taxon>Egicoccus</taxon>
    </lineage>
</organism>
<feature type="transmembrane region" description="Helical" evidence="1">
    <location>
        <begin position="96"/>
        <end position="114"/>
    </location>
</feature>
<accession>A0A8J3ESN5</accession>
<reference evidence="2" key="1">
    <citation type="journal article" date="2014" name="Int. J. Syst. Evol. Microbiol.">
        <title>Complete genome sequence of Corynebacterium casei LMG S-19264T (=DSM 44701T), isolated from a smear-ripened cheese.</title>
        <authorList>
            <consortium name="US DOE Joint Genome Institute (JGI-PGF)"/>
            <person name="Walter F."/>
            <person name="Albersmeier A."/>
            <person name="Kalinowski J."/>
            <person name="Ruckert C."/>
        </authorList>
    </citation>
    <scope>NUCLEOTIDE SEQUENCE</scope>
    <source>
        <strain evidence="2">CGMCC 1.14988</strain>
    </source>
</reference>
<feature type="transmembrane region" description="Helical" evidence="1">
    <location>
        <begin position="69"/>
        <end position="87"/>
    </location>
</feature>
<dbReference type="Proteomes" id="UP000650511">
    <property type="component" value="Unassembled WGS sequence"/>
</dbReference>
<keyword evidence="1" id="KW-0472">Membrane</keyword>
<dbReference type="AlphaFoldDB" id="A0A8J3ESN5"/>
<protein>
    <submittedName>
        <fullName evidence="2">Uncharacterized protein</fullName>
    </submittedName>
</protein>
<evidence type="ECO:0000256" key="1">
    <source>
        <dbReference type="SAM" id="Phobius"/>
    </source>
</evidence>
<keyword evidence="3" id="KW-1185">Reference proteome</keyword>
<comment type="caution">
    <text evidence="2">The sequence shown here is derived from an EMBL/GenBank/DDBJ whole genome shotgun (WGS) entry which is preliminary data.</text>
</comment>
<dbReference type="EMBL" id="BMHA01000002">
    <property type="protein sequence ID" value="GGI03805.1"/>
    <property type="molecule type" value="Genomic_DNA"/>
</dbReference>
<gene>
    <name evidence="2" type="ORF">GCM10011354_05880</name>
</gene>
<sequence>MRGDMALTARLLLRASGLAGVVVALGGVLAVVAATRPWFTAVAEVAMLGVEQNRAVAALTGVPDTPGGWLTLAAGLVAVVLGAAAALDRPPASTRTVLLGCALLLVSAAGWAWVGPGPSLARVAGGEGDQLLDLAGRLPSGVDLQLSVRAAMGPVLSAVAAVMVAVGTLAARDL</sequence>